<comment type="caution">
    <text evidence="1">The sequence shown here is derived from an EMBL/GenBank/DDBJ whole genome shotgun (WGS) entry which is preliminary data.</text>
</comment>
<dbReference type="EMBL" id="QGKV02000299">
    <property type="protein sequence ID" value="KAF3593552.1"/>
    <property type="molecule type" value="Genomic_DNA"/>
</dbReference>
<reference evidence="1 2" key="1">
    <citation type="journal article" date="2020" name="BMC Genomics">
        <title>Intraspecific diversification of the crop wild relative Brassica cretica Lam. using demographic model selection.</title>
        <authorList>
            <person name="Kioukis A."/>
            <person name="Michalopoulou V.A."/>
            <person name="Briers L."/>
            <person name="Pirintsos S."/>
            <person name="Studholme D.J."/>
            <person name="Pavlidis P."/>
            <person name="Sarris P.F."/>
        </authorList>
    </citation>
    <scope>NUCLEOTIDE SEQUENCE [LARGE SCALE GENOMIC DNA]</scope>
    <source>
        <strain evidence="2">cv. PFS-1207/04</strain>
    </source>
</reference>
<gene>
    <name evidence="1" type="ORF">DY000_02022165</name>
</gene>
<evidence type="ECO:0000313" key="2">
    <source>
        <dbReference type="Proteomes" id="UP000266723"/>
    </source>
</evidence>
<sequence>MPSLIMKSIVYCVHKVLPFSIVPKLCTSESVNDQSVVGHIKPPRWPVRPTRIARPARWPAWIARPAQTVGLTSMCLETSHVGGMIRLAKKLSSCLFLILWQVLVKARDDVRKRLPLGSRPLFKVDMAVEALHLGWMPIPVRAAKESTNLVGKVMYHCRAVLVRVEPKPLHMKSGALLLIESEIQVRISILTDCFRFLGEEFSNAVLCPPVPSVVEPVESCYLLQLDYPRGCIGRTRVWNLHRFFPTVLRAEGVVTFLGGIHLGDLPQHGFELGSKVGLGRGGQSLLILTFGHRHVVLVISLFLAQTVSVQ</sequence>
<dbReference type="Proteomes" id="UP000266723">
    <property type="component" value="Unassembled WGS sequence"/>
</dbReference>
<protein>
    <recommendedName>
        <fullName evidence="3">DUF4283 domain-containing protein</fullName>
    </recommendedName>
</protein>
<accession>A0ABQ7E909</accession>
<evidence type="ECO:0008006" key="3">
    <source>
        <dbReference type="Google" id="ProtNLM"/>
    </source>
</evidence>
<name>A0ABQ7E909_BRACR</name>
<evidence type="ECO:0000313" key="1">
    <source>
        <dbReference type="EMBL" id="KAF3593552.1"/>
    </source>
</evidence>
<proteinExistence type="predicted"/>
<keyword evidence="2" id="KW-1185">Reference proteome</keyword>
<organism evidence="1 2">
    <name type="scientific">Brassica cretica</name>
    <name type="common">Mustard</name>
    <dbReference type="NCBI Taxonomy" id="69181"/>
    <lineage>
        <taxon>Eukaryota</taxon>
        <taxon>Viridiplantae</taxon>
        <taxon>Streptophyta</taxon>
        <taxon>Embryophyta</taxon>
        <taxon>Tracheophyta</taxon>
        <taxon>Spermatophyta</taxon>
        <taxon>Magnoliopsida</taxon>
        <taxon>eudicotyledons</taxon>
        <taxon>Gunneridae</taxon>
        <taxon>Pentapetalae</taxon>
        <taxon>rosids</taxon>
        <taxon>malvids</taxon>
        <taxon>Brassicales</taxon>
        <taxon>Brassicaceae</taxon>
        <taxon>Brassiceae</taxon>
        <taxon>Brassica</taxon>
    </lineage>
</organism>